<evidence type="ECO:0000313" key="4">
    <source>
        <dbReference type="EMBL" id="MBE9142858.1"/>
    </source>
</evidence>
<dbReference type="SMART" id="SM00287">
    <property type="entry name" value="SH3b"/>
    <property type="match status" value="1"/>
</dbReference>
<proteinExistence type="predicted"/>
<evidence type="ECO:0000256" key="2">
    <source>
        <dbReference type="SAM" id="Phobius"/>
    </source>
</evidence>
<dbReference type="InterPro" id="IPR003646">
    <property type="entry name" value="SH3-like_bac-type"/>
</dbReference>
<reference evidence="4 5" key="1">
    <citation type="submission" date="2020-10" db="EMBL/GenBank/DDBJ databases">
        <authorList>
            <person name="Castelo-Branco R."/>
            <person name="Eusebio N."/>
            <person name="Adriana R."/>
            <person name="Vieira A."/>
            <person name="Brugerolle De Fraissinette N."/>
            <person name="Rezende De Castro R."/>
            <person name="Schneider M.P."/>
            <person name="Vasconcelos V."/>
            <person name="Leao P.N."/>
        </authorList>
    </citation>
    <scope>NUCLEOTIDE SEQUENCE [LARGE SCALE GENOMIC DNA]</scope>
    <source>
        <strain evidence="4 5">LEGE 06226</strain>
    </source>
</reference>
<gene>
    <name evidence="4" type="ORF">IQ236_06425</name>
</gene>
<organism evidence="4 5">
    <name type="scientific">Planktothrix mougeotii LEGE 06226</name>
    <dbReference type="NCBI Taxonomy" id="1828728"/>
    <lineage>
        <taxon>Bacteria</taxon>
        <taxon>Bacillati</taxon>
        <taxon>Cyanobacteriota</taxon>
        <taxon>Cyanophyceae</taxon>
        <taxon>Oscillatoriophycideae</taxon>
        <taxon>Oscillatoriales</taxon>
        <taxon>Microcoleaceae</taxon>
        <taxon>Planktothrix</taxon>
    </lineage>
</organism>
<keyword evidence="2" id="KW-0812">Transmembrane</keyword>
<dbReference type="Proteomes" id="UP000640725">
    <property type="component" value="Unassembled WGS sequence"/>
</dbReference>
<evidence type="ECO:0000313" key="5">
    <source>
        <dbReference type="Proteomes" id="UP000640725"/>
    </source>
</evidence>
<feature type="compositionally biased region" description="Low complexity" evidence="1">
    <location>
        <begin position="49"/>
        <end position="58"/>
    </location>
</feature>
<keyword evidence="2" id="KW-0472">Membrane</keyword>
<keyword evidence="2" id="KW-1133">Transmembrane helix</keyword>
<dbReference type="Gene3D" id="2.30.30.40">
    <property type="entry name" value="SH3 Domains"/>
    <property type="match status" value="1"/>
</dbReference>
<evidence type="ECO:0000256" key="1">
    <source>
        <dbReference type="SAM" id="MobiDB-lite"/>
    </source>
</evidence>
<dbReference type="EMBL" id="JADEWU010000009">
    <property type="protein sequence ID" value="MBE9142858.1"/>
    <property type="molecule type" value="Genomic_DNA"/>
</dbReference>
<dbReference type="RefSeq" id="WP_190516836.1">
    <property type="nucleotide sequence ID" value="NZ_JADEWU010000009.1"/>
</dbReference>
<sequence length="154" mass="16599">MNLYGVFKFIVGFFLAILILAGATVATALYFAARLAELPERPTFPNDNPTAKTTAKAPTPKPQATPTPTPTPTPAEEKLEPGAYRAIVTQPIGLILRDSPSTDANRIGGIAYNEKVVVLGESEDKGWQKVRVSQDSDRTGWVKGGNTEKIESEN</sequence>
<dbReference type="Pfam" id="PF08239">
    <property type="entry name" value="SH3_3"/>
    <property type="match status" value="1"/>
</dbReference>
<comment type="caution">
    <text evidence="4">The sequence shown here is derived from an EMBL/GenBank/DDBJ whole genome shotgun (WGS) entry which is preliminary data.</text>
</comment>
<feature type="domain" description="SH3b" evidence="3">
    <location>
        <begin position="83"/>
        <end position="151"/>
    </location>
</feature>
<keyword evidence="5" id="KW-1185">Reference proteome</keyword>
<feature type="transmembrane region" description="Helical" evidence="2">
    <location>
        <begin position="6"/>
        <end position="32"/>
    </location>
</feature>
<protein>
    <submittedName>
        <fullName evidence="4">SH3 domain-containing protein</fullName>
    </submittedName>
</protein>
<feature type="region of interest" description="Disordered" evidence="1">
    <location>
        <begin position="41"/>
        <end position="80"/>
    </location>
</feature>
<evidence type="ECO:0000259" key="3">
    <source>
        <dbReference type="PROSITE" id="PS51781"/>
    </source>
</evidence>
<dbReference type="PROSITE" id="PS51781">
    <property type="entry name" value="SH3B"/>
    <property type="match status" value="1"/>
</dbReference>
<accession>A0ABR9U8T5</accession>
<name>A0ABR9U8T5_9CYAN</name>
<feature type="compositionally biased region" description="Pro residues" evidence="1">
    <location>
        <begin position="59"/>
        <end position="73"/>
    </location>
</feature>